<organism evidence="2 3">
    <name type="scientific">Streptomyces sparsogenes DSM 40356</name>
    <dbReference type="NCBI Taxonomy" id="1331668"/>
    <lineage>
        <taxon>Bacteria</taxon>
        <taxon>Bacillati</taxon>
        <taxon>Actinomycetota</taxon>
        <taxon>Actinomycetes</taxon>
        <taxon>Kitasatosporales</taxon>
        <taxon>Streptomycetaceae</taxon>
        <taxon>Streptomyces</taxon>
    </lineage>
</organism>
<evidence type="ECO:0000259" key="1">
    <source>
        <dbReference type="Pfam" id="PF03466"/>
    </source>
</evidence>
<feature type="domain" description="LysR substrate-binding" evidence="1">
    <location>
        <begin position="11"/>
        <end position="70"/>
    </location>
</feature>
<name>A0A1R1SK27_9ACTN</name>
<dbReference type="STRING" id="67365.GCA_001704635_05978"/>
<evidence type="ECO:0000313" key="2">
    <source>
        <dbReference type="EMBL" id="OMI38603.1"/>
    </source>
</evidence>
<dbReference type="InterPro" id="IPR005119">
    <property type="entry name" value="LysR_subst-bd"/>
</dbReference>
<dbReference type="Gene3D" id="3.40.190.10">
    <property type="entry name" value="Periplasmic binding protein-like II"/>
    <property type="match status" value="2"/>
</dbReference>
<dbReference type="SUPFAM" id="SSF53850">
    <property type="entry name" value="Periplasmic binding protein-like II"/>
    <property type="match status" value="1"/>
</dbReference>
<proteinExistence type="predicted"/>
<reference evidence="2 3" key="1">
    <citation type="submission" date="2013-05" db="EMBL/GenBank/DDBJ databases">
        <title>Genome sequence of Streptomyces sparsogenes DSM 40356.</title>
        <authorList>
            <person name="Coyne S."/>
            <person name="Seebeck F.P."/>
        </authorList>
    </citation>
    <scope>NUCLEOTIDE SEQUENCE [LARGE SCALE GENOMIC DNA]</scope>
    <source>
        <strain evidence="2 3">DSM 40356</strain>
    </source>
</reference>
<gene>
    <name evidence="2" type="ORF">SPAR_15181</name>
</gene>
<dbReference type="Pfam" id="PF03466">
    <property type="entry name" value="LysR_substrate"/>
    <property type="match status" value="1"/>
</dbReference>
<dbReference type="Proteomes" id="UP000186168">
    <property type="component" value="Unassembled WGS sequence"/>
</dbReference>
<keyword evidence="3" id="KW-1185">Reference proteome</keyword>
<dbReference type="AlphaFoldDB" id="A0A1R1SK27"/>
<protein>
    <submittedName>
        <fullName evidence="2">LysR family transcriptional regulator</fullName>
    </submittedName>
</protein>
<dbReference type="EMBL" id="ASQP01000218">
    <property type="protein sequence ID" value="OMI38603.1"/>
    <property type="molecule type" value="Genomic_DNA"/>
</dbReference>
<evidence type="ECO:0000313" key="3">
    <source>
        <dbReference type="Proteomes" id="UP000186168"/>
    </source>
</evidence>
<sequence length="76" mass="8205">MLPTLAPFVAKGVHLRVMQRLTDPLLEDMRTGRHDLVITTKRPRGRVLASVPLADKEYVLAAAPHLGAARRGAPGG</sequence>
<comment type="caution">
    <text evidence="2">The sequence shown here is derived from an EMBL/GenBank/DDBJ whole genome shotgun (WGS) entry which is preliminary data.</text>
</comment>
<accession>A0A1R1SK27</accession>